<name>A0A7I8V9X4_9ANNE</name>
<dbReference type="GO" id="GO:0005096">
    <property type="term" value="F:GTPase activator activity"/>
    <property type="evidence" value="ECO:0007669"/>
    <property type="project" value="InterPro"/>
</dbReference>
<dbReference type="OrthoDB" id="5797019at2759"/>
<dbReference type="PRINTS" id="PR01431">
    <property type="entry name" value="TUBERIN"/>
</dbReference>
<evidence type="ECO:0000313" key="3">
    <source>
        <dbReference type="Proteomes" id="UP000549394"/>
    </source>
</evidence>
<protein>
    <submittedName>
        <fullName evidence="2">DgyrCDS678</fullName>
    </submittedName>
</protein>
<organism evidence="2 3">
    <name type="scientific">Dimorphilus gyrociliatus</name>
    <dbReference type="NCBI Taxonomy" id="2664684"/>
    <lineage>
        <taxon>Eukaryota</taxon>
        <taxon>Metazoa</taxon>
        <taxon>Spiralia</taxon>
        <taxon>Lophotrochozoa</taxon>
        <taxon>Annelida</taxon>
        <taxon>Polychaeta</taxon>
        <taxon>Polychaeta incertae sedis</taxon>
        <taxon>Dinophilidae</taxon>
        <taxon>Dimorphilus</taxon>
    </lineage>
</organism>
<keyword evidence="3" id="KW-1185">Reference proteome</keyword>
<dbReference type="InterPro" id="IPR027107">
    <property type="entry name" value="Tuberin/Ral-act_asu"/>
</dbReference>
<dbReference type="InterPro" id="IPR016024">
    <property type="entry name" value="ARM-type_fold"/>
</dbReference>
<dbReference type="SUPFAM" id="SSF48371">
    <property type="entry name" value="ARM repeat"/>
    <property type="match status" value="1"/>
</dbReference>
<dbReference type="GO" id="GO:0005634">
    <property type="term" value="C:nucleus"/>
    <property type="evidence" value="ECO:0007669"/>
    <property type="project" value="InterPro"/>
</dbReference>
<dbReference type="AlphaFoldDB" id="A0A7I8V9X4"/>
<dbReference type="InterPro" id="IPR024584">
    <property type="entry name" value="Tuberin_N"/>
</dbReference>
<dbReference type="GO" id="GO:0033596">
    <property type="term" value="C:TSC1-TSC2 complex"/>
    <property type="evidence" value="ECO:0007669"/>
    <property type="project" value="InterPro"/>
</dbReference>
<dbReference type="Pfam" id="PF11864">
    <property type="entry name" value="DUF3384"/>
    <property type="match status" value="1"/>
</dbReference>
<dbReference type="PANTHER" id="PTHR10063:SF0">
    <property type="entry name" value="TUBERIN"/>
    <property type="match status" value="1"/>
</dbReference>
<dbReference type="PANTHER" id="PTHR10063">
    <property type="entry name" value="TUBERIN"/>
    <property type="match status" value="1"/>
</dbReference>
<comment type="caution">
    <text evidence="2">The sequence shown here is derived from an EMBL/GenBank/DDBJ whole genome shotgun (WGS) entry which is preliminary data.</text>
</comment>
<gene>
    <name evidence="2" type="ORF">DGYR_LOCUS671</name>
</gene>
<evidence type="ECO:0000259" key="1">
    <source>
        <dbReference type="Pfam" id="PF11864"/>
    </source>
</evidence>
<evidence type="ECO:0000313" key="2">
    <source>
        <dbReference type="EMBL" id="CAD5111362.1"/>
    </source>
</evidence>
<reference evidence="2 3" key="1">
    <citation type="submission" date="2020-08" db="EMBL/GenBank/DDBJ databases">
        <authorList>
            <person name="Hejnol A."/>
        </authorList>
    </citation>
    <scope>NUCLEOTIDE SEQUENCE [LARGE SCALE GENOMIC DNA]</scope>
</reference>
<sequence length="481" mass="54902">MSSNEVKKDESKFDRLKKLFKGNSKTSSPSNLPHVPLQTSPQNPFQLTQACVNSIGCGHPESYRIKNIKDLTEIIQTKMIKKEHIVTLWNCVRDLKTSDNSIARQTCFRFFYSLIQGQHERLETMKSVIFDDLNSVKYVEDFDYKILCFQSLTQNGKNLSKIEEETGPAVAAWEKELVNDYEKLKGKIVIEFLRLIVNIIKYNAAHLDEENLSELVRETCNLAQVTDNLEEMKSCLALLMCIVSYSYLPTDCLYAVVVCLCKVLNVHTDCVSSVWKLMRAIFQDHLGHAALLVTCRILEDKENAKDTILLRGAVYFVGAALWGRERVETIKCPASVVLPCMIQALVNSDHPLVAYEIARSVRRLIEKYGTDCEMMTWSGVLDVIQTLLDFTNSNVFAASSALSPHILTEFHRIISDVEDAYEKESNFSSLADRFFDIVEECANDRPEKSLLLLIQHRVLLVHPNLPGWTIQLKELVDKYFR</sequence>
<dbReference type="InterPro" id="IPR003913">
    <property type="entry name" value="Tuberin"/>
</dbReference>
<feature type="domain" description="Tuberin N-terminal" evidence="1">
    <location>
        <begin position="64"/>
        <end position="481"/>
    </location>
</feature>
<dbReference type="Proteomes" id="UP000549394">
    <property type="component" value="Unassembled WGS sequence"/>
</dbReference>
<dbReference type="GO" id="GO:0032007">
    <property type="term" value="P:negative regulation of TOR signaling"/>
    <property type="evidence" value="ECO:0007669"/>
    <property type="project" value="InterPro"/>
</dbReference>
<dbReference type="EMBL" id="CAJFCJ010000001">
    <property type="protein sequence ID" value="CAD5111362.1"/>
    <property type="molecule type" value="Genomic_DNA"/>
</dbReference>
<accession>A0A7I8V9X4</accession>
<proteinExistence type="predicted"/>